<reference evidence="1 2" key="1">
    <citation type="submission" date="2018-08" db="EMBL/GenBank/DDBJ databases">
        <title>Lactobacillus suantsai sp. nov., isolated from traditional fermented suan-tsai in Taiwan.</title>
        <authorList>
            <person name="Huang C.-H."/>
        </authorList>
    </citation>
    <scope>NUCLEOTIDE SEQUENCE [LARGE SCALE GENOMIC DNA]</scope>
    <source>
        <strain evidence="1 2">BCRC 12945</strain>
    </source>
</reference>
<dbReference type="EMBL" id="QXIL01000019">
    <property type="protein sequence ID" value="RXI77608.1"/>
    <property type="molecule type" value="Genomic_DNA"/>
</dbReference>
<dbReference type="Gene3D" id="3.40.630.30">
    <property type="match status" value="1"/>
</dbReference>
<keyword evidence="2" id="KW-1185">Reference proteome</keyword>
<evidence type="ECO:0008006" key="3">
    <source>
        <dbReference type="Google" id="ProtNLM"/>
    </source>
</evidence>
<dbReference type="SUPFAM" id="SSF55729">
    <property type="entry name" value="Acyl-CoA N-acyltransferases (Nat)"/>
    <property type="match status" value="1"/>
</dbReference>
<dbReference type="AlphaFoldDB" id="A0A4V1LF86"/>
<organism evidence="1 2">
    <name type="scientific">Levilactobacillus suantsaii</name>
    <dbReference type="NCBI Taxonomy" id="2292255"/>
    <lineage>
        <taxon>Bacteria</taxon>
        <taxon>Bacillati</taxon>
        <taxon>Bacillota</taxon>
        <taxon>Bacilli</taxon>
        <taxon>Lactobacillales</taxon>
        <taxon>Lactobacillaceae</taxon>
        <taxon>Levilactobacillus</taxon>
    </lineage>
</organism>
<dbReference type="InterPro" id="IPR016181">
    <property type="entry name" value="Acyl_CoA_acyltransferase"/>
</dbReference>
<evidence type="ECO:0000313" key="2">
    <source>
        <dbReference type="Proteomes" id="UP000290602"/>
    </source>
</evidence>
<dbReference type="RefSeq" id="WP_129032972.1">
    <property type="nucleotide sequence ID" value="NZ_QXIL01000019.1"/>
</dbReference>
<accession>A0A4V1LF86</accession>
<dbReference type="Proteomes" id="UP000290602">
    <property type="component" value="Unassembled WGS sequence"/>
</dbReference>
<dbReference type="OrthoDB" id="5319888at2"/>
<sequence>MLRDATVVDADTVSILVLHELERRQLRQLRRVTKEQLSQLLFVGYHQPKFRYGYPHARVYENQGVAVGAAFGYPASVEVQLDNQWTALFERLQVSPPQVPVITPRALADEWYLDLLTVNPRYARKTYLQRWFDEWLMGDVLARATASGQPVVGLDVRPGSRLAQMAAQFGFVGTQRRLLDRQPYYHLRYRLRE</sequence>
<evidence type="ECO:0000313" key="1">
    <source>
        <dbReference type="EMBL" id="RXI77608.1"/>
    </source>
</evidence>
<gene>
    <name evidence="1" type="ORF">DXH47_08845</name>
</gene>
<name>A0A4V1LF86_9LACO</name>
<protein>
    <recommendedName>
        <fullName evidence="3">GNAT family N-acetyltransferase</fullName>
    </recommendedName>
</protein>
<comment type="caution">
    <text evidence="1">The sequence shown here is derived from an EMBL/GenBank/DDBJ whole genome shotgun (WGS) entry which is preliminary data.</text>
</comment>
<proteinExistence type="predicted"/>